<evidence type="ECO:0000313" key="2">
    <source>
        <dbReference type="Proteomes" id="UP000092508"/>
    </source>
</evidence>
<name>A0A1B8Q958_9GAMM</name>
<proteinExistence type="predicted"/>
<dbReference type="OrthoDB" id="5787960at2"/>
<comment type="caution">
    <text evidence="1">The sequence shown here is derived from an EMBL/GenBank/DDBJ whole genome shotgun (WGS) entry which is preliminary data.</text>
</comment>
<evidence type="ECO:0000313" key="1">
    <source>
        <dbReference type="EMBL" id="OBX73752.1"/>
    </source>
</evidence>
<dbReference type="Proteomes" id="UP000092508">
    <property type="component" value="Unassembled WGS sequence"/>
</dbReference>
<dbReference type="AlphaFoldDB" id="A0A1B8Q958"/>
<organism evidence="1 2">
    <name type="scientific">Faucicola atlantae</name>
    <dbReference type="NCBI Taxonomy" id="34059"/>
    <lineage>
        <taxon>Bacteria</taxon>
        <taxon>Pseudomonadati</taxon>
        <taxon>Pseudomonadota</taxon>
        <taxon>Gammaproteobacteria</taxon>
        <taxon>Moraxellales</taxon>
        <taxon>Moraxellaceae</taxon>
        <taxon>Faucicola</taxon>
    </lineage>
</organism>
<evidence type="ECO:0008006" key="3">
    <source>
        <dbReference type="Google" id="ProtNLM"/>
    </source>
</evidence>
<dbReference type="EMBL" id="LZMZ01000051">
    <property type="protein sequence ID" value="OBX73752.1"/>
    <property type="molecule type" value="Genomic_DNA"/>
</dbReference>
<sequence length="170" mass="19476">MAKLTPKQWELARQDYEVHGLSYSELVSKYGMSKGSISKRAKDENWQQGKNEHLIQKKVSVIKELQKTEQQIEQLEPIVQKSIEQEVSLRLARENLFIDSALRNQQKANEMLDMAAELSEINQHSQITARNKETVLGKQPDTAIQVNNSVSTIKDKDEFRQIATEVLAKV</sequence>
<accession>A0A1B8Q958</accession>
<dbReference type="STRING" id="34059.A9308_00645"/>
<dbReference type="RefSeq" id="WP_067238525.1">
    <property type="nucleotide sequence ID" value="NZ_LZMZ01000051.1"/>
</dbReference>
<protein>
    <recommendedName>
        <fullName evidence="3">Terminase</fullName>
    </recommendedName>
</protein>
<gene>
    <name evidence="1" type="ORF">A9308_00645</name>
</gene>
<reference evidence="1 2" key="1">
    <citation type="submission" date="2016-06" db="EMBL/GenBank/DDBJ databases">
        <title>Draft genome of Moraxella atlantae CCUG 66109.</title>
        <authorList>
            <person name="Salva-Serra F."/>
            <person name="Engstrom-Jakobsson H."/>
            <person name="Thorell K."/>
            <person name="Gonzales-Siles L."/>
            <person name="Karlsson R."/>
            <person name="Boulund F."/>
            <person name="Engstrand L."/>
            <person name="Kristiansson E."/>
            <person name="Moore E."/>
        </authorList>
    </citation>
    <scope>NUCLEOTIDE SEQUENCE [LARGE SCALE GENOMIC DNA]</scope>
    <source>
        <strain evidence="1 2">CCUG 66109</strain>
    </source>
</reference>